<keyword evidence="2" id="KW-1185">Reference proteome</keyword>
<name>A0ABN3W1M7_9ACTN</name>
<accession>A0ABN3W1M7</accession>
<proteinExistence type="predicted"/>
<evidence type="ECO:0000313" key="1">
    <source>
        <dbReference type="EMBL" id="GAA2879919.1"/>
    </source>
</evidence>
<comment type="caution">
    <text evidence="1">The sequence shown here is derived from an EMBL/GenBank/DDBJ whole genome shotgun (WGS) entry which is preliminary data.</text>
</comment>
<gene>
    <name evidence="1" type="ORF">GCM10010517_42370</name>
</gene>
<organism evidence="1 2">
    <name type="scientific">Streptosporangium fragile</name>
    <dbReference type="NCBI Taxonomy" id="46186"/>
    <lineage>
        <taxon>Bacteria</taxon>
        <taxon>Bacillati</taxon>
        <taxon>Actinomycetota</taxon>
        <taxon>Actinomycetes</taxon>
        <taxon>Streptosporangiales</taxon>
        <taxon>Streptosporangiaceae</taxon>
        <taxon>Streptosporangium</taxon>
    </lineage>
</organism>
<evidence type="ECO:0000313" key="2">
    <source>
        <dbReference type="Proteomes" id="UP001500831"/>
    </source>
</evidence>
<dbReference type="EMBL" id="BAAAVI010000030">
    <property type="protein sequence ID" value="GAA2879919.1"/>
    <property type="molecule type" value="Genomic_DNA"/>
</dbReference>
<reference evidence="1 2" key="1">
    <citation type="journal article" date="2019" name="Int. J. Syst. Evol. Microbiol.">
        <title>The Global Catalogue of Microorganisms (GCM) 10K type strain sequencing project: providing services to taxonomists for standard genome sequencing and annotation.</title>
        <authorList>
            <consortium name="The Broad Institute Genomics Platform"/>
            <consortium name="The Broad Institute Genome Sequencing Center for Infectious Disease"/>
            <person name="Wu L."/>
            <person name="Ma J."/>
        </authorList>
    </citation>
    <scope>NUCLEOTIDE SEQUENCE [LARGE SCALE GENOMIC DNA]</scope>
    <source>
        <strain evidence="1 2">JCM 6242</strain>
    </source>
</reference>
<protein>
    <submittedName>
        <fullName evidence="1">Uncharacterized protein</fullName>
    </submittedName>
</protein>
<dbReference type="Proteomes" id="UP001500831">
    <property type="component" value="Unassembled WGS sequence"/>
</dbReference>
<sequence length="89" mass="9436">MEHVGADRVRDVRPVVHGQELAVPVARLAEDGQQLQLLTRLQALLSQLDDVDPARESGVQEVGEVSPVTAPVGAQVQAGVRKRGLGHAS</sequence>